<keyword evidence="8" id="KW-0238">DNA-binding</keyword>
<keyword evidence="1" id="KW-0540">Nuclease</keyword>
<reference evidence="12 13" key="1">
    <citation type="submission" date="2019-08" db="EMBL/GenBank/DDBJ databases">
        <title>In-depth cultivation of the pig gut microbiome towards novel bacterial diversity and tailored functional studies.</title>
        <authorList>
            <person name="Wylensek D."/>
            <person name="Hitch T.C.A."/>
            <person name="Clavel T."/>
        </authorList>
    </citation>
    <scope>NUCLEOTIDE SEQUENCE [LARGE SCALE GENOMIC DNA]</scope>
    <source>
        <strain evidence="12 13">WCA-389-WT-23D1</strain>
    </source>
</reference>
<proteinExistence type="predicted"/>
<evidence type="ECO:0000256" key="6">
    <source>
        <dbReference type="ARBA" id="ARBA00022839"/>
    </source>
</evidence>
<evidence type="ECO:0000256" key="2">
    <source>
        <dbReference type="ARBA" id="ARBA00022741"/>
    </source>
</evidence>
<keyword evidence="4" id="KW-0378">Hydrolase</keyword>
<accession>A0A7X2NLD1</accession>
<evidence type="ECO:0000256" key="4">
    <source>
        <dbReference type="ARBA" id="ARBA00022801"/>
    </source>
</evidence>
<dbReference type="GO" id="GO:0004386">
    <property type="term" value="F:helicase activity"/>
    <property type="evidence" value="ECO:0007669"/>
    <property type="project" value="UniProtKB-KW"/>
</dbReference>
<dbReference type="GO" id="GO:0004527">
    <property type="term" value="F:exonuclease activity"/>
    <property type="evidence" value="ECO:0007669"/>
    <property type="project" value="UniProtKB-KW"/>
</dbReference>
<keyword evidence="7" id="KW-0067">ATP-binding</keyword>
<evidence type="ECO:0000313" key="13">
    <source>
        <dbReference type="Proteomes" id="UP000429958"/>
    </source>
</evidence>
<dbReference type="GO" id="GO:0006281">
    <property type="term" value="P:DNA repair"/>
    <property type="evidence" value="ECO:0007669"/>
    <property type="project" value="UniProtKB-KW"/>
</dbReference>
<feature type="domain" description="ATP-dependent helicase/deoxyribonuclease subunit B N-terminal" evidence="11">
    <location>
        <begin position="23"/>
        <end position="309"/>
    </location>
</feature>
<keyword evidence="5 12" id="KW-0347">Helicase</keyword>
<sequence length="1213" mass="139738">MRGFHLSCRSGGIKGEIKVALQFILGGAGSGKTRYLYDQVIKESMAHPELSYLVIAPEQFTMQTQKEIIRLHPRHGVMNIDILSFKRLAYRVFEDVGVRLPVILDDMGKSMVLRKVAGMKKGQLGMFKRHLEQAGFISQLKSQISELYQYGITPDMLGNVTREVKEPLLSQKLLDLEVIYRSFGEYIQERYVTAEELLDILCRELPRWEKLKDSVILLDGFTGFTPVQYRLVELFMIYARDVLCSVTVDTRVNPYRESGIQHLFYMSKHTVCRLSELGRRQGVEKKEDVVCDSRPAWRFRESPELDFLEQNLYRYGRAVWEKPSASVQVYKGRRPSEEADYVCSQIQKMVREEGLRYRDAAVITGDLLVYGRELAHAFDQAEIPYFLDDKKSILENPLVELIRAALEAVRDMSYEGVFRYLKTGLVYDRKDRTDQWDNIRANTEGFGDSDVLGASAHKEPVFDGSREQVEQMTNRMENYIRALGIRGWKNWDCTWERRCRGSERLNLKELNGYRQWVMEPLRTLRMAFKAEGATVASVTKALRTYLEELSLKEKMEDYKEYFLQRKEPGDENLAKEYGQVYDRVMELFERLEGLLGDEKTDMKNYAQILDAGFEEIKVGVIPATIDQVMVGDITRSRLEAVKVLFFVGVNEGMVPQRKSKGSLLTDRDRAVFKSMNLELAPTAKEDGCIQKFYLYLMMAKPSHRLILTYAAMTCDGKSQRPSSLLGEIHKLFPQMETLDETKVERPVRTLRDGVELLIRELHHMRESREKTDKARPKAALSEPAFLELCRYFLSHESCKEKGRMLVEGAFYSYEERGIGRAAARALYGQNLQGSVTRLEQFASCAYAHFLKYGLELLERQEYELEAVDMGNLFHQSIDRCFAVMKEEGRDWRELSQETRRKLVRDCVTQVTEEYGNTIMGSSARNSYLSGRVERITDRTIWALSEQVKKGDFVPAEFELSFSAIDNLKAMGIRLSEDEALWLKGRIDRLDLFEDEGHVYVKIIDYKSGTTTFDIGALYYGLQLQLVVYMDAAMEIEAKKHPEKEVVPAGIFYYHIQDPVAEGQEGITPEDIEKQILKRLRMNGLVNSGLDIIHHLDREIERESDVIPVAVKDGYVQESRSSVASTRQFEALRKFVKRKLRSAGQEILKGTMGTKPYKQGNQTACDFCPYHAVCGFDSRTAGYGYRRLKGMKPEEIWAEIDQEREDETDGSDMD</sequence>
<dbReference type="PANTHER" id="PTHR30591:SF1">
    <property type="entry name" value="RECBCD ENZYME SUBUNIT RECC"/>
    <property type="match status" value="1"/>
</dbReference>
<dbReference type="EMBL" id="VUMD01000005">
    <property type="protein sequence ID" value="MSS36448.1"/>
    <property type="molecule type" value="Genomic_DNA"/>
</dbReference>
<keyword evidence="9" id="KW-0234">DNA repair</keyword>
<evidence type="ECO:0000259" key="11">
    <source>
        <dbReference type="Pfam" id="PF21445"/>
    </source>
</evidence>
<evidence type="ECO:0000313" key="12">
    <source>
        <dbReference type="EMBL" id="MSS36448.1"/>
    </source>
</evidence>
<keyword evidence="3" id="KW-0227">DNA damage</keyword>
<evidence type="ECO:0000256" key="7">
    <source>
        <dbReference type="ARBA" id="ARBA00022840"/>
    </source>
</evidence>
<dbReference type="GO" id="GO:0006310">
    <property type="term" value="P:DNA recombination"/>
    <property type="evidence" value="ECO:0007669"/>
    <property type="project" value="TreeGrafter"/>
</dbReference>
<keyword evidence="6" id="KW-0269">Exonuclease</keyword>
<evidence type="ECO:0000259" key="10">
    <source>
        <dbReference type="Pfam" id="PF12705"/>
    </source>
</evidence>
<protein>
    <submittedName>
        <fullName evidence="12">ATP-dependent helicase</fullName>
    </submittedName>
</protein>
<evidence type="ECO:0000256" key="8">
    <source>
        <dbReference type="ARBA" id="ARBA00023125"/>
    </source>
</evidence>
<dbReference type="Gene3D" id="3.40.50.300">
    <property type="entry name" value="P-loop containing nucleotide triphosphate hydrolases"/>
    <property type="match status" value="4"/>
</dbReference>
<gene>
    <name evidence="12" type="ORF">FYJ39_07670</name>
</gene>
<dbReference type="AlphaFoldDB" id="A0A7X2NLD1"/>
<evidence type="ECO:0000256" key="9">
    <source>
        <dbReference type="ARBA" id="ARBA00023204"/>
    </source>
</evidence>
<evidence type="ECO:0000256" key="1">
    <source>
        <dbReference type="ARBA" id="ARBA00022722"/>
    </source>
</evidence>
<comment type="caution">
    <text evidence="12">The sequence shown here is derived from an EMBL/GenBank/DDBJ whole genome shotgun (WGS) entry which is preliminary data.</text>
</comment>
<dbReference type="InterPro" id="IPR027417">
    <property type="entry name" value="P-loop_NTPase"/>
</dbReference>
<dbReference type="InterPro" id="IPR011604">
    <property type="entry name" value="PDDEXK-like_dom_sf"/>
</dbReference>
<dbReference type="Pfam" id="PF12705">
    <property type="entry name" value="PDDEXK_1"/>
    <property type="match status" value="1"/>
</dbReference>
<dbReference type="SUPFAM" id="SSF52540">
    <property type="entry name" value="P-loop containing nucleoside triphosphate hydrolases"/>
    <property type="match status" value="1"/>
</dbReference>
<evidence type="ECO:0000256" key="5">
    <source>
        <dbReference type="ARBA" id="ARBA00022806"/>
    </source>
</evidence>
<dbReference type="Proteomes" id="UP000429958">
    <property type="component" value="Unassembled WGS sequence"/>
</dbReference>
<feature type="domain" description="PD-(D/E)XK endonuclease-like" evidence="10">
    <location>
        <begin position="834"/>
        <end position="1173"/>
    </location>
</feature>
<organism evidence="12 13">
    <name type="scientific">Clostridium porci</name>
    <dbReference type="NCBI Taxonomy" id="2605778"/>
    <lineage>
        <taxon>Bacteria</taxon>
        <taxon>Bacillati</taxon>
        <taxon>Bacillota</taxon>
        <taxon>Clostridia</taxon>
        <taxon>Eubacteriales</taxon>
        <taxon>Clostridiaceae</taxon>
        <taxon>Clostridium</taxon>
    </lineage>
</organism>
<dbReference type="GO" id="GO:0005524">
    <property type="term" value="F:ATP binding"/>
    <property type="evidence" value="ECO:0007669"/>
    <property type="project" value="UniProtKB-KW"/>
</dbReference>
<dbReference type="PANTHER" id="PTHR30591">
    <property type="entry name" value="RECBCD ENZYME SUBUNIT RECC"/>
    <property type="match status" value="1"/>
</dbReference>
<dbReference type="InterPro" id="IPR049035">
    <property type="entry name" value="ADDB_N"/>
</dbReference>
<dbReference type="Gene3D" id="3.90.320.10">
    <property type="match status" value="1"/>
</dbReference>
<dbReference type="Pfam" id="PF21445">
    <property type="entry name" value="ADDB_N"/>
    <property type="match status" value="1"/>
</dbReference>
<dbReference type="InterPro" id="IPR038726">
    <property type="entry name" value="PDDEXK_AddAB-type"/>
</dbReference>
<keyword evidence="13" id="KW-1185">Reference proteome</keyword>
<evidence type="ECO:0000256" key="3">
    <source>
        <dbReference type="ARBA" id="ARBA00022763"/>
    </source>
</evidence>
<keyword evidence="2" id="KW-0547">Nucleotide-binding</keyword>
<dbReference type="GO" id="GO:0003677">
    <property type="term" value="F:DNA binding"/>
    <property type="evidence" value="ECO:0007669"/>
    <property type="project" value="UniProtKB-KW"/>
</dbReference>
<name>A0A7X2NLD1_9CLOT</name>